<keyword evidence="2" id="KW-1185">Reference proteome</keyword>
<evidence type="ECO:0008006" key="3">
    <source>
        <dbReference type="Google" id="ProtNLM"/>
    </source>
</evidence>
<accession>A0A371HBQ7</accession>
<feature type="non-terminal residue" evidence="1">
    <location>
        <position position="1"/>
    </location>
</feature>
<protein>
    <recommendedName>
        <fullName evidence="3">Reverse transcriptase Ty1/copia-type domain-containing protein</fullName>
    </recommendedName>
</protein>
<evidence type="ECO:0000313" key="1">
    <source>
        <dbReference type="EMBL" id="RDY00236.1"/>
    </source>
</evidence>
<proteinExistence type="predicted"/>
<dbReference type="EMBL" id="QJKJ01003042">
    <property type="protein sequence ID" value="RDY00236.1"/>
    <property type="molecule type" value="Genomic_DNA"/>
</dbReference>
<gene>
    <name evidence="1" type="ORF">CR513_16616</name>
</gene>
<name>A0A371HBQ7_MUCPR</name>
<sequence length="66" mass="7766">MDSPLGFKDKFSRKARIFSRASKSYLIYKKKFLKGKVVALIVYVDGIILTRNDEVELERLKMIWDP</sequence>
<reference evidence="1" key="1">
    <citation type="submission" date="2018-05" db="EMBL/GenBank/DDBJ databases">
        <title>Draft genome of Mucuna pruriens seed.</title>
        <authorList>
            <person name="Nnadi N.E."/>
            <person name="Vos R."/>
            <person name="Hasami M.H."/>
            <person name="Devisetty U.K."/>
            <person name="Aguiy J.C."/>
        </authorList>
    </citation>
    <scope>NUCLEOTIDE SEQUENCE [LARGE SCALE GENOMIC DNA]</scope>
    <source>
        <strain evidence="1">JCA_2017</strain>
    </source>
</reference>
<dbReference type="OrthoDB" id="1457208at2759"/>
<dbReference type="AlphaFoldDB" id="A0A371HBQ7"/>
<dbReference type="Proteomes" id="UP000257109">
    <property type="component" value="Unassembled WGS sequence"/>
</dbReference>
<organism evidence="1 2">
    <name type="scientific">Mucuna pruriens</name>
    <name type="common">Velvet bean</name>
    <name type="synonym">Dolichos pruriens</name>
    <dbReference type="NCBI Taxonomy" id="157652"/>
    <lineage>
        <taxon>Eukaryota</taxon>
        <taxon>Viridiplantae</taxon>
        <taxon>Streptophyta</taxon>
        <taxon>Embryophyta</taxon>
        <taxon>Tracheophyta</taxon>
        <taxon>Spermatophyta</taxon>
        <taxon>Magnoliopsida</taxon>
        <taxon>eudicotyledons</taxon>
        <taxon>Gunneridae</taxon>
        <taxon>Pentapetalae</taxon>
        <taxon>rosids</taxon>
        <taxon>fabids</taxon>
        <taxon>Fabales</taxon>
        <taxon>Fabaceae</taxon>
        <taxon>Papilionoideae</taxon>
        <taxon>50 kb inversion clade</taxon>
        <taxon>NPAAA clade</taxon>
        <taxon>indigoferoid/millettioid clade</taxon>
        <taxon>Phaseoleae</taxon>
        <taxon>Mucuna</taxon>
    </lineage>
</organism>
<evidence type="ECO:0000313" key="2">
    <source>
        <dbReference type="Proteomes" id="UP000257109"/>
    </source>
</evidence>
<comment type="caution">
    <text evidence="1">The sequence shown here is derived from an EMBL/GenBank/DDBJ whole genome shotgun (WGS) entry which is preliminary data.</text>
</comment>